<evidence type="ECO:0000256" key="2">
    <source>
        <dbReference type="ARBA" id="ARBA00004063"/>
    </source>
</evidence>
<dbReference type="GO" id="GO:0016706">
    <property type="term" value="F:2-oxoglutarate-dependent dioxygenase activity"/>
    <property type="evidence" value="ECO:0007669"/>
    <property type="project" value="InterPro"/>
</dbReference>
<keyword evidence="7 11" id="KW-0560">Oxidoreductase</keyword>
<comment type="subunit">
    <text evidence="4">Homodimer.</text>
</comment>
<organism evidence="11 12">
    <name type="scientific">Natronospirillum operosum</name>
    <dbReference type="NCBI Taxonomy" id="2759953"/>
    <lineage>
        <taxon>Bacteria</taxon>
        <taxon>Pseudomonadati</taxon>
        <taxon>Pseudomonadota</taxon>
        <taxon>Gammaproteobacteria</taxon>
        <taxon>Oceanospirillales</taxon>
        <taxon>Natronospirillaceae</taxon>
        <taxon>Natronospirillum</taxon>
    </lineage>
</organism>
<dbReference type="EMBL" id="SRMF01000010">
    <property type="protein sequence ID" value="TGG91168.1"/>
    <property type="molecule type" value="Genomic_DNA"/>
</dbReference>
<evidence type="ECO:0000256" key="6">
    <source>
        <dbReference type="ARBA" id="ARBA00022964"/>
    </source>
</evidence>
<dbReference type="Proteomes" id="UP000297475">
    <property type="component" value="Unassembled WGS sequence"/>
</dbReference>
<keyword evidence="12" id="KW-1185">Reference proteome</keyword>
<protein>
    <recommendedName>
        <fullName evidence="10">Ectoine hydroxylase</fullName>
        <ecNumber evidence="10">1.14.11.55</ecNumber>
    </recommendedName>
</protein>
<comment type="catalytic activity">
    <reaction evidence="9">
        <text>L-ectoine + 2-oxoglutarate + O2 = 5-hydroxyectoine + succinate + CO2</text>
        <dbReference type="Rhea" id="RHEA:45740"/>
        <dbReference type="ChEBI" id="CHEBI:15379"/>
        <dbReference type="ChEBI" id="CHEBI:16526"/>
        <dbReference type="ChEBI" id="CHEBI:16810"/>
        <dbReference type="ChEBI" id="CHEBI:30031"/>
        <dbReference type="ChEBI" id="CHEBI:58515"/>
        <dbReference type="ChEBI" id="CHEBI:85413"/>
        <dbReference type="EC" id="1.14.11.55"/>
    </reaction>
</comment>
<dbReference type="AlphaFoldDB" id="A0A4Z0WBY2"/>
<proteinExistence type="inferred from homology"/>
<keyword evidence="5" id="KW-0479">Metal-binding</keyword>
<evidence type="ECO:0000256" key="5">
    <source>
        <dbReference type="ARBA" id="ARBA00022723"/>
    </source>
</evidence>
<dbReference type="SUPFAM" id="SSF51197">
    <property type="entry name" value="Clavaminate synthase-like"/>
    <property type="match status" value="1"/>
</dbReference>
<evidence type="ECO:0000256" key="7">
    <source>
        <dbReference type="ARBA" id="ARBA00023002"/>
    </source>
</evidence>
<dbReference type="NCBIfam" id="TIGR02408">
    <property type="entry name" value="ectoine_ThpD"/>
    <property type="match status" value="1"/>
</dbReference>
<name>A0A4Z0WBY2_9GAMM</name>
<comment type="function">
    <text evidence="2">Involved in the biosynthesis of 5-hydroxyectoine, called compatible solute, which helps organisms to survive extreme osmotic stress by acting as a highly soluble organic osmolyte. Catalyzes the 2-oxoglutarate-dependent selective hydroxylation of L-ectoine to yield (4S,5S)-5-hydroxyectoine.</text>
</comment>
<reference evidence="11 12" key="1">
    <citation type="submission" date="2019-04" db="EMBL/GenBank/DDBJ databases">
        <title>Natronospirillum operosus gen. nov., sp. nov., a haloalkaliphilic satellite isolated from decaying biomass of laboratory culture of cyanobacterium Geitlerinema sp. and proposal of Natronospirillaceae fam. nov. and Saccharospirillaceae fam. nov.</title>
        <authorList>
            <person name="Kevbrin V."/>
            <person name="Boltyanskaya Y."/>
            <person name="Koziaeva V."/>
            <person name="Grouzdev D.S."/>
            <person name="Park M."/>
            <person name="Cho J."/>
        </authorList>
    </citation>
    <scope>NUCLEOTIDE SEQUENCE [LARGE SCALE GENOMIC DNA]</scope>
    <source>
        <strain evidence="11 12">G-116</strain>
    </source>
</reference>
<evidence type="ECO:0000256" key="8">
    <source>
        <dbReference type="ARBA" id="ARBA00023004"/>
    </source>
</evidence>
<evidence type="ECO:0000256" key="1">
    <source>
        <dbReference type="ARBA" id="ARBA00001954"/>
    </source>
</evidence>
<dbReference type="PANTHER" id="PTHR20883">
    <property type="entry name" value="PHYTANOYL-COA DIOXYGENASE DOMAIN CONTAINING 1"/>
    <property type="match status" value="1"/>
</dbReference>
<dbReference type="Gene3D" id="2.60.120.620">
    <property type="entry name" value="q2cbj1_9rhob like domain"/>
    <property type="match status" value="1"/>
</dbReference>
<comment type="caution">
    <text evidence="11">The sequence shown here is derived from an EMBL/GenBank/DDBJ whole genome shotgun (WGS) entry which is preliminary data.</text>
</comment>
<evidence type="ECO:0000256" key="4">
    <source>
        <dbReference type="ARBA" id="ARBA00011738"/>
    </source>
</evidence>
<dbReference type="GO" id="GO:0005506">
    <property type="term" value="F:iron ion binding"/>
    <property type="evidence" value="ECO:0007669"/>
    <property type="project" value="UniProtKB-ARBA"/>
</dbReference>
<sequence>MMTQVHDVYPTRLEDKRAAFERLDPVVWSDEPARSKGPLSRDQVDFYERNGYLFFDSFFSPEEVKPFLDDLEDYGQDPNLKSRDQVIIEPYADEIRSIFGIHELSPRFDRLTRDPRLLGMARQLLDSDVYIHQSRINYKPGFTGNGFNWHSDFETWHSEDGMPRMRCFSLSILLTENNQYNGPLMLLPGSHRWFVPTHGRTPEENWKASLKNQTLGVPAADNLQAMSENAGLVSPTGPAGSVILFECNTLHASANNLSPWPRSNLFFVYNSVENRLEAPYCGTRPRPEFIATRSSVRPLQPVTNPTTVRVAEPA</sequence>
<dbReference type="InterPro" id="IPR012774">
    <property type="entry name" value="EctD"/>
</dbReference>
<dbReference type="InterPro" id="IPR008775">
    <property type="entry name" value="Phytyl_CoA_dOase-like"/>
</dbReference>
<comment type="similarity">
    <text evidence="3">Belongs to the PhyH family. EctD subfamily.</text>
</comment>
<evidence type="ECO:0000256" key="9">
    <source>
        <dbReference type="ARBA" id="ARBA00049228"/>
    </source>
</evidence>
<keyword evidence="8" id="KW-0408">Iron</keyword>
<gene>
    <name evidence="11" type="primary">thpD</name>
    <name evidence="11" type="ORF">E4656_17175</name>
</gene>
<accession>A0A4Z0WBY2</accession>
<keyword evidence="6" id="KW-0223">Dioxygenase</keyword>
<evidence type="ECO:0000313" key="12">
    <source>
        <dbReference type="Proteomes" id="UP000297475"/>
    </source>
</evidence>
<evidence type="ECO:0000256" key="10">
    <source>
        <dbReference type="NCBIfam" id="TIGR02408"/>
    </source>
</evidence>
<dbReference type="Pfam" id="PF05721">
    <property type="entry name" value="PhyH"/>
    <property type="match status" value="1"/>
</dbReference>
<comment type="cofactor">
    <cofactor evidence="1">
        <name>Fe(2+)</name>
        <dbReference type="ChEBI" id="CHEBI:29033"/>
    </cofactor>
</comment>
<dbReference type="EC" id="1.14.11.55" evidence="10"/>
<dbReference type="OrthoDB" id="9791262at2"/>
<evidence type="ECO:0000313" key="11">
    <source>
        <dbReference type="EMBL" id="TGG91168.1"/>
    </source>
</evidence>
<evidence type="ECO:0000256" key="3">
    <source>
        <dbReference type="ARBA" id="ARBA00007851"/>
    </source>
</evidence>
<dbReference type="PANTHER" id="PTHR20883:SF48">
    <property type="entry name" value="ECTOINE DIOXYGENASE"/>
    <property type="match status" value="1"/>
</dbReference>